<feature type="transmembrane region" description="Helical" evidence="2">
    <location>
        <begin position="32"/>
        <end position="55"/>
    </location>
</feature>
<keyword evidence="2" id="KW-0472">Membrane</keyword>
<keyword evidence="2" id="KW-1133">Transmembrane helix</keyword>
<name>A0A5C7FIQ5_9BACT</name>
<dbReference type="Proteomes" id="UP000321907">
    <property type="component" value="Unassembled WGS sequence"/>
</dbReference>
<evidence type="ECO:0000256" key="1">
    <source>
        <dbReference type="SAM" id="MobiDB-lite"/>
    </source>
</evidence>
<protein>
    <submittedName>
        <fullName evidence="3">Uncharacterized protein</fullName>
    </submittedName>
</protein>
<gene>
    <name evidence="3" type="ORF">FUA23_06575</name>
</gene>
<feature type="region of interest" description="Disordered" evidence="1">
    <location>
        <begin position="390"/>
        <end position="429"/>
    </location>
</feature>
<evidence type="ECO:0000256" key="2">
    <source>
        <dbReference type="SAM" id="Phobius"/>
    </source>
</evidence>
<keyword evidence="4" id="KW-1185">Reference proteome</keyword>
<dbReference type="EMBL" id="VOXD01000007">
    <property type="protein sequence ID" value="TXF90449.1"/>
    <property type="molecule type" value="Genomic_DNA"/>
</dbReference>
<dbReference type="AlphaFoldDB" id="A0A5C7FIQ5"/>
<dbReference type="RefSeq" id="WP_147929930.1">
    <property type="nucleotide sequence ID" value="NZ_VOXD01000007.1"/>
</dbReference>
<organism evidence="3 4">
    <name type="scientific">Neolewinella aurantiaca</name>
    <dbReference type="NCBI Taxonomy" id="2602767"/>
    <lineage>
        <taxon>Bacteria</taxon>
        <taxon>Pseudomonadati</taxon>
        <taxon>Bacteroidota</taxon>
        <taxon>Saprospiria</taxon>
        <taxon>Saprospirales</taxon>
        <taxon>Lewinellaceae</taxon>
        <taxon>Neolewinella</taxon>
    </lineage>
</organism>
<proteinExistence type="predicted"/>
<reference evidence="3 4" key="1">
    <citation type="submission" date="2019-08" db="EMBL/GenBank/DDBJ databases">
        <title>Lewinella sp. strain SSH13 Genome sequencing and assembly.</title>
        <authorList>
            <person name="Kim I."/>
        </authorList>
    </citation>
    <scope>NUCLEOTIDE SEQUENCE [LARGE SCALE GENOMIC DNA]</scope>
    <source>
        <strain evidence="3 4">SSH13</strain>
    </source>
</reference>
<feature type="transmembrane region" description="Helical" evidence="2">
    <location>
        <begin position="287"/>
        <end position="305"/>
    </location>
</feature>
<comment type="caution">
    <text evidence="3">The sequence shown here is derived from an EMBL/GenBank/DDBJ whole genome shotgun (WGS) entry which is preliminary data.</text>
</comment>
<feature type="transmembrane region" description="Helical" evidence="2">
    <location>
        <begin position="102"/>
        <end position="124"/>
    </location>
</feature>
<evidence type="ECO:0000313" key="3">
    <source>
        <dbReference type="EMBL" id="TXF90449.1"/>
    </source>
</evidence>
<accession>A0A5C7FIQ5</accession>
<sequence>MKLFYNVPKSEDTQQFYTRYASLVPTLNKLGYLAQIVSALTEAGILYAVVYGSIVPFWPDVAPTTAVAGSAVGTLFLELGLRKFVPFGARAIIHKRYKGWDGWITAFVLAVAAGLIVASGLLSFKGSGLLVESVAPPPETISTTATDSTATAETAAAVALLNDGEAATRARYAALIKAVEQTATADLRQLTGRLRRLEDKEDRTGKSYVTRKAQTRADIDAATAARDKKVAELRTAEADAVAALQSSHRAKLETISKDKRQGRETIAASNDRARAATAARVANYGGGLAYFTLFCLSVFILSVIIQELHRAGAGIEEQIEPGAFDFEAGPFAAFAVAVSGRFNRFIYGLIHRIEQRTTDAPEPVAAPTVWSRDAATLRTNKTQGIRRKIKPTNGRKAPAASAEPGRRQIGFAGRQQPPETQTDASPADNALTDCVKDASQTQPASHEIGVCDHCGSDYRKRTTWQRFCSTQCRKDYHAEKHGGTPYDPTRKPWN</sequence>
<keyword evidence="2" id="KW-0812">Transmembrane</keyword>
<dbReference type="OrthoDB" id="1489096at2"/>
<evidence type="ECO:0000313" key="4">
    <source>
        <dbReference type="Proteomes" id="UP000321907"/>
    </source>
</evidence>